<reference evidence="9 11" key="1">
    <citation type="submission" date="2018-06" db="EMBL/GenBank/DDBJ databases">
        <authorList>
            <consortium name="Pathogen Informatics"/>
            <person name="Doyle S."/>
        </authorList>
    </citation>
    <scope>NUCLEOTIDE SEQUENCE [LARGE SCALE GENOMIC DNA]</scope>
    <source>
        <strain evidence="9 11">NCTC10597</strain>
    </source>
</reference>
<evidence type="ECO:0000313" key="9">
    <source>
        <dbReference type="EMBL" id="STX10464.1"/>
    </source>
</evidence>
<evidence type="ECO:0000256" key="5">
    <source>
        <dbReference type="ARBA" id="ARBA00023088"/>
    </source>
</evidence>
<feature type="domain" description="NEAT" evidence="8">
    <location>
        <begin position="28"/>
        <end position="151"/>
    </location>
</feature>
<feature type="chain" id="PRO_5032968615" evidence="7">
    <location>
        <begin position="26"/>
        <end position="201"/>
    </location>
</feature>
<dbReference type="PANTHER" id="PTHR37824">
    <property type="entry name" value="IRON-REGULATED SURFACE DETERMINANT PROTEIN C"/>
    <property type="match status" value="1"/>
</dbReference>
<evidence type="ECO:0000256" key="7">
    <source>
        <dbReference type="SAM" id="SignalP"/>
    </source>
</evidence>
<evidence type="ECO:0000256" key="3">
    <source>
        <dbReference type="ARBA" id="ARBA00022525"/>
    </source>
</evidence>
<accession>A0A8B4QCU8</accession>
<keyword evidence="6" id="KW-0812">Transmembrane</keyword>
<proteinExistence type="predicted"/>
<dbReference type="CDD" id="cd06920">
    <property type="entry name" value="NEAT"/>
    <property type="match status" value="1"/>
</dbReference>
<protein>
    <submittedName>
        <fullName evidence="10">Iron transport-associated protein</fullName>
    </submittedName>
    <submittedName>
        <fullName evidence="9">Staphylococcal iron-regulated protein D</fullName>
    </submittedName>
</protein>
<dbReference type="InterPro" id="IPR037250">
    <property type="entry name" value="NEAT_dom_sf"/>
</dbReference>
<keyword evidence="4 7" id="KW-0732">Signal</keyword>
<evidence type="ECO:0000259" key="8">
    <source>
        <dbReference type="PROSITE" id="PS50978"/>
    </source>
</evidence>
<dbReference type="PANTHER" id="PTHR37824:SF1">
    <property type="entry name" value="IRON-REGULATED SURFACE DETERMINANT PROTEIN C"/>
    <property type="match status" value="1"/>
</dbReference>
<keyword evidence="2" id="KW-0134">Cell wall</keyword>
<organism evidence="9 11">
    <name type="scientific">Kurthia zopfii</name>
    <dbReference type="NCBI Taxonomy" id="1650"/>
    <lineage>
        <taxon>Bacteria</taxon>
        <taxon>Bacillati</taxon>
        <taxon>Bacillota</taxon>
        <taxon>Bacilli</taxon>
        <taxon>Bacillales</taxon>
        <taxon>Caryophanaceae</taxon>
        <taxon>Kurthia</taxon>
    </lineage>
</organism>
<comment type="subcellular location">
    <subcellularLocation>
        <location evidence="1">Secreted</location>
        <location evidence="1">Cell wall</location>
        <topology evidence="1">Peptidoglycan-anchor</topology>
    </subcellularLocation>
</comment>
<dbReference type="SMART" id="SM00725">
    <property type="entry name" value="NEAT"/>
    <property type="match status" value="1"/>
</dbReference>
<dbReference type="Pfam" id="PF05031">
    <property type="entry name" value="NEAT"/>
    <property type="match status" value="1"/>
</dbReference>
<feature type="signal peptide" evidence="7">
    <location>
        <begin position="1"/>
        <end position="25"/>
    </location>
</feature>
<keyword evidence="12" id="KW-1185">Reference proteome</keyword>
<evidence type="ECO:0000313" key="10">
    <source>
        <dbReference type="EMBL" id="TDR42699.1"/>
    </source>
</evidence>
<dbReference type="AlphaFoldDB" id="A0A8B4QCU8"/>
<evidence type="ECO:0000256" key="1">
    <source>
        <dbReference type="ARBA" id="ARBA00004168"/>
    </source>
</evidence>
<evidence type="ECO:0000313" key="11">
    <source>
        <dbReference type="Proteomes" id="UP000254330"/>
    </source>
</evidence>
<sequence>MLAKKAIALFCSIAIVFGLSMTVQAKQLDDGTYTIDYTVLKAGETSVSIANDYFHKPAKLIVKDNKQYVELTIGKSNWTKKLTIAGEKETAISSNEKKDERVVQFPLKSTSDKQPGTVDVYINEKVDGEDFLYDNSYEIQFEFNEKKLEKTSSDPAEVKVAGEKIEQPKKESTNIYYYIISALILFVIVLTIRKQMKGRNS</sequence>
<dbReference type="SUPFAM" id="SSF158911">
    <property type="entry name" value="NEAT domain-like"/>
    <property type="match status" value="1"/>
</dbReference>
<keyword evidence="5" id="KW-0572">Peptidoglycan-anchor</keyword>
<evidence type="ECO:0000256" key="2">
    <source>
        <dbReference type="ARBA" id="ARBA00022512"/>
    </source>
</evidence>
<feature type="transmembrane region" description="Helical" evidence="6">
    <location>
        <begin position="175"/>
        <end position="192"/>
    </location>
</feature>
<dbReference type="Proteomes" id="UP000294641">
    <property type="component" value="Unassembled WGS sequence"/>
</dbReference>
<dbReference type="RefSeq" id="WP_166636049.1">
    <property type="nucleotide sequence ID" value="NZ_QFVS01000003.1"/>
</dbReference>
<keyword evidence="6" id="KW-0472">Membrane</keyword>
<name>A0A8B4QCU8_9BACL</name>
<dbReference type="InterPro" id="IPR050436">
    <property type="entry name" value="IsdA"/>
</dbReference>
<evidence type="ECO:0000256" key="4">
    <source>
        <dbReference type="ARBA" id="ARBA00022729"/>
    </source>
</evidence>
<evidence type="ECO:0000256" key="6">
    <source>
        <dbReference type="SAM" id="Phobius"/>
    </source>
</evidence>
<evidence type="ECO:0000313" key="12">
    <source>
        <dbReference type="Proteomes" id="UP000294641"/>
    </source>
</evidence>
<dbReference type="EMBL" id="SNZG01000003">
    <property type="protein sequence ID" value="TDR42699.1"/>
    <property type="molecule type" value="Genomic_DNA"/>
</dbReference>
<dbReference type="InterPro" id="IPR006635">
    <property type="entry name" value="NEAT_dom"/>
</dbReference>
<dbReference type="EMBL" id="UGNP01000001">
    <property type="protein sequence ID" value="STX10464.1"/>
    <property type="molecule type" value="Genomic_DNA"/>
</dbReference>
<dbReference type="PROSITE" id="PS50978">
    <property type="entry name" value="NEAT"/>
    <property type="match status" value="1"/>
</dbReference>
<gene>
    <name evidence="9" type="primary">isdC</name>
    <name evidence="10" type="ORF">DFR61_10375</name>
    <name evidence="9" type="ORF">NCTC10597_02210</name>
</gene>
<keyword evidence="6" id="KW-1133">Transmembrane helix</keyword>
<keyword evidence="3" id="KW-0964">Secreted</keyword>
<comment type="caution">
    <text evidence="9">The sequence shown here is derived from an EMBL/GenBank/DDBJ whole genome shotgun (WGS) entry which is preliminary data.</text>
</comment>
<dbReference type="Gene3D" id="2.60.40.1850">
    <property type="match status" value="1"/>
</dbReference>
<reference evidence="10 12" key="2">
    <citation type="submission" date="2019-03" db="EMBL/GenBank/DDBJ databases">
        <title>Genomic Encyclopedia of Type Strains, Phase IV (KMG-IV): sequencing the most valuable type-strain genomes for metagenomic binning, comparative biology and taxonomic classification.</title>
        <authorList>
            <person name="Goeker M."/>
        </authorList>
    </citation>
    <scope>NUCLEOTIDE SEQUENCE [LARGE SCALE GENOMIC DNA]</scope>
    <source>
        <strain evidence="10 12">DSM 20580</strain>
    </source>
</reference>
<dbReference type="Proteomes" id="UP000254330">
    <property type="component" value="Unassembled WGS sequence"/>
</dbReference>